<proteinExistence type="predicted"/>
<dbReference type="Proteomes" id="UP001637618">
    <property type="component" value="Unassembled WGS sequence"/>
</dbReference>
<keyword evidence="2" id="KW-1185">Reference proteome</keyword>
<name>A0ACC7PEU2_9PSED</name>
<dbReference type="EMBL" id="JAPEQY010000010">
    <property type="protein sequence ID" value="MFO2478535.1"/>
    <property type="molecule type" value="Genomic_DNA"/>
</dbReference>
<organism evidence="1 2">
    <name type="scientific">Pseudomonas imrae</name>
    <dbReference type="NCBI Taxonomy" id="2992837"/>
    <lineage>
        <taxon>Bacteria</taxon>
        <taxon>Pseudomonadati</taxon>
        <taxon>Pseudomonadota</taxon>
        <taxon>Gammaproteobacteria</taxon>
        <taxon>Pseudomonadales</taxon>
        <taxon>Pseudomonadaceae</taxon>
        <taxon>Pseudomonas</taxon>
    </lineage>
</organism>
<reference evidence="1" key="1">
    <citation type="submission" date="2022-11" db="EMBL/GenBank/DDBJ databases">
        <title>Draft genome sequences of strains of Pseudomonas imrae sp. nov.</title>
        <authorList>
            <person name="Salva Serra F."/>
            <person name="Nimje P."/>
            <person name="Moore E.R.B."/>
            <person name="Marathe N.P."/>
        </authorList>
    </citation>
    <scope>NUCLEOTIDE SEQUENCE</scope>
    <source>
        <strain evidence="1">15FMM2</strain>
    </source>
</reference>
<accession>A0ACC7PEU2</accession>
<gene>
    <name evidence="1" type="ORF">OOJ96_14105</name>
</gene>
<protein>
    <submittedName>
        <fullName evidence="1">Lrp/AsnC family transcriptional regulator</fullName>
    </submittedName>
</protein>
<evidence type="ECO:0000313" key="2">
    <source>
        <dbReference type="Proteomes" id="UP001637618"/>
    </source>
</evidence>
<evidence type="ECO:0000313" key="1">
    <source>
        <dbReference type="EMBL" id="MFO2478535.1"/>
    </source>
</evidence>
<sequence length="158" mass="17384">MAKVKIDATDRRLLAALQRDARLSCAQLAEWVSLSASPCWRRVKRLEEAGVIRGYHANIDAQTLGYAVCAFVQVALEQKDTAHMQAFEASISAFEQVIACHCVSGTFDYQLTVLATDLAAFSEFARQHINGFPGVKDVCTAFVVKELKAPVTMMAPQF</sequence>
<comment type="caution">
    <text evidence="1">The sequence shown here is derived from an EMBL/GenBank/DDBJ whole genome shotgun (WGS) entry which is preliminary data.</text>
</comment>